<protein>
    <submittedName>
        <fullName evidence="1">Uncharacterized protein</fullName>
    </submittedName>
</protein>
<organism evidence="1 2">
    <name type="scientific">Dactylosporangium aurantiacum</name>
    <dbReference type="NCBI Taxonomy" id="35754"/>
    <lineage>
        <taxon>Bacteria</taxon>
        <taxon>Bacillati</taxon>
        <taxon>Actinomycetota</taxon>
        <taxon>Actinomycetes</taxon>
        <taxon>Micromonosporales</taxon>
        <taxon>Micromonosporaceae</taxon>
        <taxon>Dactylosporangium</taxon>
    </lineage>
</organism>
<name>A0A9Q9ILH2_9ACTN</name>
<dbReference type="AlphaFoldDB" id="A0A9Q9ILH2"/>
<accession>A0A9Q9ILH2</accession>
<dbReference type="OrthoDB" id="3698399at2"/>
<evidence type="ECO:0000313" key="1">
    <source>
        <dbReference type="EMBL" id="UWZ57846.1"/>
    </source>
</evidence>
<evidence type="ECO:0000313" key="2">
    <source>
        <dbReference type="Proteomes" id="UP001058003"/>
    </source>
</evidence>
<keyword evidence="2" id="KW-1185">Reference proteome</keyword>
<dbReference type="RefSeq" id="WP_033364827.1">
    <property type="nucleotide sequence ID" value="NZ_CP073767.1"/>
</dbReference>
<dbReference type="Proteomes" id="UP001058003">
    <property type="component" value="Chromosome"/>
</dbReference>
<gene>
    <name evidence="1" type="ORF">Daura_17750</name>
</gene>
<proteinExistence type="predicted"/>
<sequence length="304" mass="34952">MDVDVWYQKLWEAIRVSVLNLRDDEIEQIRDLYCVDLDNRGTGFRGGRLRAPAGDADRWREATRAVVAALRSVQERDLEARGRLAPQYGVRDALRWRLRRGRLRREYEAQRAAMEDEVRAAYRAFRDTAADLTPSVAAWRERQAHEQREREARRLAERIAAVRAGVDGPVWAYLVRDYAGHGQVLIWLPAVEPHEEPQGGEVRRGLTVHEVQRVIEQERSRDPYVWIGWTERTAEAMRDWHTDRAGERAPGDERVTAWAALTGAVVDPVVWRPGELEQLRASRANRGYGPSSNYWSPSTFGGSF</sequence>
<dbReference type="KEGG" id="daur:Daura_17750"/>
<reference evidence="1" key="1">
    <citation type="submission" date="2021-04" db="EMBL/GenBank/DDBJ databases">
        <title>Dactylosporangium aurantiacum NRRL B-8018 full assembly.</title>
        <authorList>
            <person name="Hartkoorn R.C."/>
            <person name="Beaudoing E."/>
            <person name="Hot D."/>
        </authorList>
    </citation>
    <scope>NUCLEOTIDE SEQUENCE</scope>
    <source>
        <strain evidence="1">NRRL B-8018</strain>
    </source>
</reference>
<dbReference type="EMBL" id="CP073767">
    <property type="protein sequence ID" value="UWZ57846.1"/>
    <property type="molecule type" value="Genomic_DNA"/>
</dbReference>